<dbReference type="RefSeq" id="WP_059312423.1">
    <property type="nucleotide sequence ID" value="NZ_LRCR01000045.1"/>
</dbReference>
<evidence type="ECO:0000313" key="2">
    <source>
        <dbReference type="EMBL" id="KUQ80378.1"/>
    </source>
</evidence>
<dbReference type="OrthoDB" id="6490254at2"/>
<name>A0A0X4EFL2_9ENTR</name>
<accession>A0A0X4EFL2</accession>
<dbReference type="InterPro" id="IPR021225">
    <property type="entry name" value="Tlde1_dom"/>
</dbReference>
<evidence type="ECO:0000313" key="3">
    <source>
        <dbReference type="Proteomes" id="UP000064715"/>
    </source>
</evidence>
<dbReference type="Proteomes" id="UP000064715">
    <property type="component" value="Unassembled WGS sequence"/>
</dbReference>
<dbReference type="AlphaFoldDB" id="A0A0X4EFL2"/>
<dbReference type="EMBL" id="LRCR01000045">
    <property type="protein sequence ID" value="KUQ80378.1"/>
    <property type="molecule type" value="Genomic_DNA"/>
</dbReference>
<gene>
    <name evidence="2" type="ORF">AWI28_02985</name>
</gene>
<keyword evidence="3" id="KW-1185">Reference proteome</keyword>
<reference evidence="3" key="1">
    <citation type="submission" date="2016-01" db="EMBL/GenBank/DDBJ databases">
        <title>WGS of SAMN04407783.</title>
        <authorList>
            <person name="Adams M."/>
            <person name="Sutton G."/>
            <person name="Nelson K."/>
            <person name="Thaden J."/>
            <person name="Fowler V."/>
            <person name="Mccorrison J."/>
            <person name="Sanka R."/>
            <person name="Brinkac L."/>
            <person name="Nierman W."/>
        </authorList>
    </citation>
    <scope>NUCLEOTIDE SEQUENCE [LARGE SCALE GENOMIC DNA]</scope>
    <source>
        <strain evidence="3">GN04363</strain>
    </source>
</reference>
<protein>
    <recommendedName>
        <fullName evidence="1">Tlde1 domain-containing protein</fullName>
    </recommendedName>
</protein>
<evidence type="ECO:0000259" key="1">
    <source>
        <dbReference type="Pfam" id="PF10908"/>
    </source>
</evidence>
<dbReference type="Pfam" id="PF10908">
    <property type="entry name" value="Tlde1_dom"/>
    <property type="match status" value="1"/>
</dbReference>
<feature type="domain" description="Tlde1" evidence="1">
    <location>
        <begin position="23"/>
        <end position="147"/>
    </location>
</feature>
<organism evidence="2 3">
    <name type="scientific">Enterobacter genomosp. O</name>
    <dbReference type="NCBI Taxonomy" id="2364150"/>
    <lineage>
        <taxon>Bacteria</taxon>
        <taxon>Pseudomonadati</taxon>
        <taxon>Pseudomonadota</taxon>
        <taxon>Gammaproteobacteria</taxon>
        <taxon>Enterobacterales</taxon>
        <taxon>Enterobacteriaceae</taxon>
        <taxon>Enterobacter</taxon>
        <taxon>Enterobacter cloacae complex</taxon>
        <taxon>Enterobacter cloacae complex clade O</taxon>
    </lineage>
</organism>
<comment type="caution">
    <text evidence="2">The sequence shown here is derived from an EMBL/GenBank/DDBJ whole genome shotgun (WGS) entry which is preliminary data.</text>
</comment>
<sequence>MIIARYALNGLPSSILTVPGVGNFPAFSGQLYGRNNPTMVSKPEIGPIPPGRYFIVNRQSGGRLGSLNDFALKNVYGTDRSTWFALYKDDWQIDDQVFVEGVRRGHFRLHPIGPRGLSEGCITLLHLSDFDYLRDALMKTTMMPVPCTSFKAYGTITVT</sequence>
<proteinExistence type="predicted"/>